<dbReference type="PRINTS" id="PR00038">
    <property type="entry name" value="HTHLUXR"/>
</dbReference>
<evidence type="ECO:0000259" key="2">
    <source>
        <dbReference type="PROSITE" id="PS50043"/>
    </source>
</evidence>
<comment type="caution">
    <text evidence="3">The sequence shown here is derived from an EMBL/GenBank/DDBJ whole genome shotgun (WGS) entry which is preliminary data.</text>
</comment>
<dbReference type="SUPFAM" id="SSF46785">
    <property type="entry name" value="Winged helix' DNA-binding domain"/>
    <property type="match status" value="1"/>
</dbReference>
<name>A0ABP4H132_9ACTN</name>
<organism evidence="3 4">
    <name type="scientific">Kitasatospora nipponensis</name>
    <dbReference type="NCBI Taxonomy" id="258049"/>
    <lineage>
        <taxon>Bacteria</taxon>
        <taxon>Bacillati</taxon>
        <taxon>Actinomycetota</taxon>
        <taxon>Actinomycetes</taxon>
        <taxon>Kitasatosporales</taxon>
        <taxon>Streptomycetaceae</taxon>
        <taxon>Kitasatospora</taxon>
    </lineage>
</organism>
<feature type="domain" description="HTH luxR-type" evidence="2">
    <location>
        <begin position="264"/>
        <end position="320"/>
    </location>
</feature>
<dbReference type="Pfam" id="PF00196">
    <property type="entry name" value="GerE"/>
    <property type="match status" value="1"/>
</dbReference>
<dbReference type="InterPro" id="IPR051797">
    <property type="entry name" value="TrmB-like"/>
</dbReference>
<sequence>MAHLLEPVGLSADDSAVYRHLLDHVGAPAAEVARTLALPAQTVDACLRRLTAAGLCNRLAGPLDRHVAAPPDIALETLVLDRQQALDRLRTQGRELAVRAKTAAARPGSLIETVDGQDAVLALIAGLELGARQEVCIVDSPPYLVGAVENTNELQALARGVRYRAIYHAPALAEPGRTAALERYIAAGEQARSLPRAHLKMLIVDRQQALLPLSFTSTDATSRLLVAPSPLLDALLIAFESLWNQATPLGTVAGRGAVTGGVEPRDREILRLMAAGVKDRAIARALGIGERTVMRRIQALMAELNAATRFQAGARAIRSGWLDSPARAEGPPGGPAGEGTVRERPVWPDPVRAGGGPGPRR</sequence>
<dbReference type="InterPro" id="IPR002831">
    <property type="entry name" value="Tscrpt_reg_TrmB_N"/>
</dbReference>
<reference evidence="4" key="1">
    <citation type="journal article" date="2019" name="Int. J. Syst. Evol. Microbiol.">
        <title>The Global Catalogue of Microorganisms (GCM) 10K type strain sequencing project: providing services to taxonomists for standard genome sequencing and annotation.</title>
        <authorList>
            <consortium name="The Broad Institute Genomics Platform"/>
            <consortium name="The Broad Institute Genome Sequencing Center for Infectious Disease"/>
            <person name="Wu L."/>
            <person name="Ma J."/>
        </authorList>
    </citation>
    <scope>NUCLEOTIDE SEQUENCE [LARGE SCALE GENOMIC DNA]</scope>
    <source>
        <strain evidence="4">JCM 13004</strain>
    </source>
</reference>
<dbReference type="CDD" id="cd06170">
    <property type="entry name" value="LuxR_C_like"/>
    <property type="match status" value="1"/>
</dbReference>
<dbReference type="Gene3D" id="1.10.10.10">
    <property type="entry name" value="Winged helix-like DNA-binding domain superfamily/Winged helix DNA-binding domain"/>
    <property type="match status" value="2"/>
</dbReference>
<dbReference type="InterPro" id="IPR000792">
    <property type="entry name" value="Tscrpt_reg_LuxR_C"/>
</dbReference>
<feature type="region of interest" description="Disordered" evidence="1">
    <location>
        <begin position="323"/>
        <end position="361"/>
    </location>
</feature>
<gene>
    <name evidence="3" type="ORF">GCM10009665_38570</name>
</gene>
<dbReference type="InterPro" id="IPR036390">
    <property type="entry name" value="WH_DNA-bd_sf"/>
</dbReference>
<dbReference type="InterPro" id="IPR036388">
    <property type="entry name" value="WH-like_DNA-bd_sf"/>
</dbReference>
<evidence type="ECO:0000313" key="3">
    <source>
        <dbReference type="EMBL" id="GAA1244053.1"/>
    </source>
</evidence>
<dbReference type="EMBL" id="BAAALF010000066">
    <property type="protein sequence ID" value="GAA1244053.1"/>
    <property type="molecule type" value="Genomic_DNA"/>
</dbReference>
<accession>A0ABP4H132</accession>
<dbReference type="SMART" id="SM00421">
    <property type="entry name" value="HTH_LUXR"/>
    <property type="match status" value="1"/>
</dbReference>
<evidence type="ECO:0000256" key="1">
    <source>
        <dbReference type="SAM" id="MobiDB-lite"/>
    </source>
</evidence>
<dbReference type="PANTHER" id="PTHR34293">
    <property type="entry name" value="HTH-TYPE TRANSCRIPTIONAL REGULATOR TRMBL2"/>
    <property type="match status" value="1"/>
</dbReference>
<keyword evidence="4" id="KW-1185">Reference proteome</keyword>
<dbReference type="SUPFAM" id="SSF46894">
    <property type="entry name" value="C-terminal effector domain of the bipartite response regulators"/>
    <property type="match status" value="1"/>
</dbReference>
<dbReference type="PROSITE" id="PS50043">
    <property type="entry name" value="HTH_LUXR_2"/>
    <property type="match status" value="1"/>
</dbReference>
<dbReference type="Proteomes" id="UP001500037">
    <property type="component" value="Unassembled WGS sequence"/>
</dbReference>
<proteinExistence type="predicted"/>
<dbReference type="PANTHER" id="PTHR34293:SF1">
    <property type="entry name" value="HTH-TYPE TRANSCRIPTIONAL REGULATOR TRMBL2"/>
    <property type="match status" value="1"/>
</dbReference>
<dbReference type="RefSeq" id="WP_344442981.1">
    <property type="nucleotide sequence ID" value="NZ_BAAALF010000066.1"/>
</dbReference>
<evidence type="ECO:0000313" key="4">
    <source>
        <dbReference type="Proteomes" id="UP001500037"/>
    </source>
</evidence>
<dbReference type="Pfam" id="PF01978">
    <property type="entry name" value="TrmB"/>
    <property type="match status" value="1"/>
</dbReference>
<protein>
    <submittedName>
        <fullName evidence="3">Helix-turn-helix domain-containing protein</fullName>
    </submittedName>
</protein>
<dbReference type="InterPro" id="IPR016032">
    <property type="entry name" value="Sig_transdc_resp-reg_C-effctor"/>
</dbReference>